<dbReference type="InterPro" id="IPR029058">
    <property type="entry name" value="AB_hydrolase_fold"/>
</dbReference>
<dbReference type="InterPro" id="IPR049492">
    <property type="entry name" value="BD-FAE-like_dom"/>
</dbReference>
<protein>
    <recommendedName>
        <fullName evidence="3">BD-FAE-like domain-containing protein</fullName>
    </recommendedName>
</protein>
<organism evidence="4 5">
    <name type="scientific">Edaphobacter dinghuensis</name>
    <dbReference type="NCBI Taxonomy" id="1560005"/>
    <lineage>
        <taxon>Bacteria</taxon>
        <taxon>Pseudomonadati</taxon>
        <taxon>Acidobacteriota</taxon>
        <taxon>Terriglobia</taxon>
        <taxon>Terriglobales</taxon>
        <taxon>Acidobacteriaceae</taxon>
        <taxon>Edaphobacter</taxon>
    </lineage>
</organism>
<dbReference type="SUPFAM" id="SSF53474">
    <property type="entry name" value="alpha/beta-Hydrolases"/>
    <property type="match status" value="1"/>
</dbReference>
<reference evidence="4" key="1">
    <citation type="journal article" date="2014" name="Int. J. Syst. Evol. Microbiol.">
        <title>Complete genome sequence of Corynebacterium casei LMG S-19264T (=DSM 44701T), isolated from a smear-ripened cheese.</title>
        <authorList>
            <consortium name="US DOE Joint Genome Institute (JGI-PGF)"/>
            <person name="Walter F."/>
            <person name="Albersmeier A."/>
            <person name="Kalinowski J."/>
            <person name="Ruckert C."/>
        </authorList>
    </citation>
    <scope>NUCLEOTIDE SEQUENCE</scope>
    <source>
        <strain evidence="4">CGMCC 1.12997</strain>
    </source>
</reference>
<dbReference type="RefSeq" id="WP_188554621.1">
    <property type="nucleotide sequence ID" value="NZ_JAGSYJ010000003.1"/>
</dbReference>
<accession>A0A917HK38</accession>
<keyword evidence="1" id="KW-0378">Hydrolase</keyword>
<dbReference type="Pfam" id="PF20434">
    <property type="entry name" value="BD-FAE"/>
    <property type="match status" value="1"/>
</dbReference>
<dbReference type="EMBL" id="BMGT01000003">
    <property type="protein sequence ID" value="GGG81219.1"/>
    <property type="molecule type" value="Genomic_DNA"/>
</dbReference>
<dbReference type="InterPro" id="IPR050300">
    <property type="entry name" value="GDXG_lipolytic_enzyme"/>
</dbReference>
<evidence type="ECO:0000256" key="2">
    <source>
        <dbReference type="SAM" id="SignalP"/>
    </source>
</evidence>
<dbReference type="GO" id="GO:0016787">
    <property type="term" value="F:hydrolase activity"/>
    <property type="evidence" value="ECO:0007669"/>
    <property type="project" value="UniProtKB-KW"/>
</dbReference>
<dbReference type="Gene3D" id="3.40.50.1820">
    <property type="entry name" value="alpha/beta hydrolase"/>
    <property type="match status" value="1"/>
</dbReference>
<comment type="caution">
    <text evidence="4">The sequence shown here is derived from an EMBL/GenBank/DDBJ whole genome shotgun (WGS) entry which is preliminary data.</text>
</comment>
<feature type="domain" description="BD-FAE-like" evidence="3">
    <location>
        <begin position="57"/>
        <end position="255"/>
    </location>
</feature>
<sequence>MRTKLFLVCGGVLAIGLGVGMAQGQQAPAATTEKTLLLWPAGAPGAQGTTDVDQPTLTVYLPSGVNATKTGVVVAPGGGYQHLSMTKEGSDIAHWLNEHGVAAFVLKYRLGPTYHNPIELGDAQRAIRMVRASATEYGIAPDHLGMWGFSAGGHLTATAGTHFDAGNPSAADVIDRQSSRPDFLILAYPVITMMNPYVHAGSRQYLLGDNPDTALEQSMSAELQVTKDTPPTFLFATTDDGTVPVMNSVMFYSALVKAGVPAEMHLFQHGAHGAGLAAANPQLSVWPDLLIKWMRERGYAAPAAAGN</sequence>
<dbReference type="PANTHER" id="PTHR48081:SF6">
    <property type="entry name" value="PEPTIDASE S9 PROLYL OLIGOPEPTIDASE CATALYTIC DOMAIN-CONTAINING PROTEIN"/>
    <property type="match status" value="1"/>
</dbReference>
<evidence type="ECO:0000259" key="3">
    <source>
        <dbReference type="Pfam" id="PF20434"/>
    </source>
</evidence>
<dbReference type="PANTHER" id="PTHR48081">
    <property type="entry name" value="AB HYDROLASE SUPERFAMILY PROTEIN C4A8.06C"/>
    <property type="match status" value="1"/>
</dbReference>
<name>A0A917HK38_9BACT</name>
<reference evidence="4" key="2">
    <citation type="submission" date="2020-09" db="EMBL/GenBank/DDBJ databases">
        <authorList>
            <person name="Sun Q."/>
            <person name="Zhou Y."/>
        </authorList>
    </citation>
    <scope>NUCLEOTIDE SEQUENCE</scope>
    <source>
        <strain evidence="4">CGMCC 1.12997</strain>
    </source>
</reference>
<evidence type="ECO:0000313" key="4">
    <source>
        <dbReference type="EMBL" id="GGG81219.1"/>
    </source>
</evidence>
<feature type="chain" id="PRO_5038126571" description="BD-FAE-like domain-containing protein" evidence="2">
    <location>
        <begin position="25"/>
        <end position="307"/>
    </location>
</feature>
<proteinExistence type="predicted"/>
<dbReference type="AlphaFoldDB" id="A0A917HK38"/>
<evidence type="ECO:0000256" key="1">
    <source>
        <dbReference type="ARBA" id="ARBA00022801"/>
    </source>
</evidence>
<keyword evidence="5" id="KW-1185">Reference proteome</keyword>
<dbReference type="Proteomes" id="UP000647241">
    <property type="component" value="Unassembled WGS sequence"/>
</dbReference>
<gene>
    <name evidence="4" type="ORF">GCM10011585_25880</name>
</gene>
<feature type="signal peptide" evidence="2">
    <location>
        <begin position="1"/>
        <end position="24"/>
    </location>
</feature>
<keyword evidence="2" id="KW-0732">Signal</keyword>
<evidence type="ECO:0000313" key="5">
    <source>
        <dbReference type="Proteomes" id="UP000647241"/>
    </source>
</evidence>